<dbReference type="InterPro" id="IPR015943">
    <property type="entry name" value="WD40/YVTN_repeat-like_dom_sf"/>
</dbReference>
<evidence type="ECO:0008006" key="3">
    <source>
        <dbReference type="Google" id="ProtNLM"/>
    </source>
</evidence>
<reference evidence="1 2" key="1">
    <citation type="journal article" date="2023" name="BMC Biol.">
        <title>The compact genome of the sponge Oopsacas minuta (Hexactinellida) is lacking key metazoan core genes.</title>
        <authorList>
            <person name="Santini S."/>
            <person name="Schenkelaars Q."/>
            <person name="Jourda C."/>
            <person name="Duchesne M."/>
            <person name="Belahbib H."/>
            <person name="Rocher C."/>
            <person name="Selva M."/>
            <person name="Riesgo A."/>
            <person name="Vervoort M."/>
            <person name="Leys S.P."/>
            <person name="Kodjabachian L."/>
            <person name="Le Bivic A."/>
            <person name="Borchiellini C."/>
            <person name="Claverie J.M."/>
            <person name="Renard E."/>
        </authorList>
    </citation>
    <scope>NUCLEOTIDE SEQUENCE [LARGE SCALE GENOMIC DNA]</scope>
    <source>
        <strain evidence="1">SPO-2</strain>
    </source>
</reference>
<dbReference type="SMART" id="SM00320">
    <property type="entry name" value="WD40"/>
    <property type="match status" value="2"/>
</dbReference>
<dbReference type="AlphaFoldDB" id="A0AAV7JB32"/>
<dbReference type="Proteomes" id="UP001165289">
    <property type="component" value="Unassembled WGS sequence"/>
</dbReference>
<evidence type="ECO:0000313" key="1">
    <source>
        <dbReference type="EMBL" id="KAI6645932.1"/>
    </source>
</evidence>
<dbReference type="InterPro" id="IPR001680">
    <property type="entry name" value="WD40_rpt"/>
</dbReference>
<protein>
    <recommendedName>
        <fullName evidence="3">Anaphase-promoting complex subunit 4 WD40 domain-containing protein</fullName>
    </recommendedName>
</protein>
<dbReference type="PANTHER" id="PTHR23287">
    <property type="entry name" value="RUBY-EYE2-LIKE PROTEIN"/>
    <property type="match status" value="1"/>
</dbReference>
<keyword evidence="2" id="KW-1185">Reference proteome</keyword>
<dbReference type="SUPFAM" id="SSF50978">
    <property type="entry name" value="WD40 repeat-like"/>
    <property type="match status" value="1"/>
</dbReference>
<sequence>MAASIITESTLRDVYLPLEVRDIVKKLYTPINTSLRIKYSCFAVSSNLIVLGANTGAAYVFVKDPISYISFIPNKERDIQMVRFSPDGRCLAVGTGCGVAIVWELNISQLQSSKKILEISEHKGSIISDMIWDNKGQQLFIGDTNGKISVAHMPGVLPRTVLSSTGGIRLRKPGIILVCETPVVQLVSKIIE</sequence>
<dbReference type="EMBL" id="JAKMXF010000365">
    <property type="protein sequence ID" value="KAI6645932.1"/>
    <property type="molecule type" value="Genomic_DNA"/>
</dbReference>
<comment type="caution">
    <text evidence="1">The sequence shown here is derived from an EMBL/GenBank/DDBJ whole genome shotgun (WGS) entry which is preliminary data.</text>
</comment>
<evidence type="ECO:0000313" key="2">
    <source>
        <dbReference type="Proteomes" id="UP001165289"/>
    </source>
</evidence>
<organism evidence="1 2">
    <name type="scientific">Oopsacas minuta</name>
    <dbReference type="NCBI Taxonomy" id="111878"/>
    <lineage>
        <taxon>Eukaryota</taxon>
        <taxon>Metazoa</taxon>
        <taxon>Porifera</taxon>
        <taxon>Hexactinellida</taxon>
        <taxon>Hexasterophora</taxon>
        <taxon>Lyssacinosida</taxon>
        <taxon>Leucopsacidae</taxon>
        <taxon>Oopsacas</taxon>
    </lineage>
</organism>
<dbReference type="PANTHER" id="PTHR23287:SF16">
    <property type="entry name" value="TECTONIN BETA-PROPELLER REPEAT-CONTAINING PROTEIN 2"/>
    <property type="match status" value="1"/>
</dbReference>
<proteinExistence type="predicted"/>
<dbReference type="InterPro" id="IPR036322">
    <property type="entry name" value="WD40_repeat_dom_sf"/>
</dbReference>
<gene>
    <name evidence="1" type="ORF">LOD99_13189</name>
</gene>
<dbReference type="Gene3D" id="2.130.10.10">
    <property type="entry name" value="YVTN repeat-like/Quinoprotein amine dehydrogenase"/>
    <property type="match status" value="1"/>
</dbReference>
<name>A0AAV7JB32_9METZ</name>
<accession>A0AAV7JB32</accession>